<dbReference type="PANTHER" id="PTHR33279:SF6">
    <property type="entry name" value="SULFUR CARRIER PROTEIN YEDF-RELATED"/>
    <property type="match status" value="1"/>
</dbReference>
<dbReference type="CDD" id="cd03421">
    <property type="entry name" value="SirA_like_N"/>
    <property type="match status" value="1"/>
</dbReference>
<feature type="domain" description="UPF0033" evidence="2">
    <location>
        <begin position="7"/>
        <end position="31"/>
    </location>
</feature>
<protein>
    <submittedName>
        <fullName evidence="4">SirA family protein</fullName>
    </submittedName>
</protein>
<comment type="caution">
    <text evidence="4">The sequence shown here is derived from an EMBL/GenBank/DDBJ whole genome shotgun (WGS) entry which is preliminary data.</text>
</comment>
<evidence type="ECO:0000313" key="5">
    <source>
        <dbReference type="Proteomes" id="UP000190206"/>
    </source>
</evidence>
<evidence type="ECO:0000313" key="4">
    <source>
        <dbReference type="EMBL" id="OOO69347.1"/>
    </source>
</evidence>
<dbReference type="EMBL" id="MRAE01000005">
    <property type="protein sequence ID" value="OOO69347.1"/>
    <property type="molecule type" value="Genomic_DNA"/>
</dbReference>
<organism evidence="4 6">
    <name type="scientific">Clostridium tepidum</name>
    <dbReference type="NCBI Taxonomy" id="1962263"/>
    <lineage>
        <taxon>Bacteria</taxon>
        <taxon>Bacillati</taxon>
        <taxon>Bacillota</taxon>
        <taxon>Clostridia</taxon>
        <taxon>Eubacteriales</taxon>
        <taxon>Clostridiaceae</taxon>
        <taxon>Clostridium</taxon>
    </lineage>
</organism>
<dbReference type="Proteomes" id="UP000190206">
    <property type="component" value="Unassembled WGS sequence"/>
</dbReference>
<dbReference type="OrthoDB" id="9797352at2"/>
<comment type="similarity">
    <text evidence="1">Belongs to the sulfur carrier protein TusA family.</text>
</comment>
<accession>A0A1S9IGB8</accession>
<dbReference type="SUPFAM" id="SSF64307">
    <property type="entry name" value="SirA-like"/>
    <property type="match status" value="1"/>
</dbReference>
<proteinExistence type="inferred from homology"/>
<evidence type="ECO:0000256" key="1">
    <source>
        <dbReference type="ARBA" id="ARBA00008984"/>
    </source>
</evidence>
<sequence length="71" mass="7998">MLVLVQIDARGVSCPQPVLMTKKALENNKEGADVIVDNMTARENVERFMKKAGYKVSIKEDEDDFILSARK</sequence>
<dbReference type="InterPro" id="IPR036868">
    <property type="entry name" value="TusA-like_sf"/>
</dbReference>
<dbReference type="PROSITE" id="PS01148">
    <property type="entry name" value="UPF0033"/>
    <property type="match status" value="1"/>
</dbReference>
<dbReference type="STRING" id="1962263.BS637_07810"/>
<evidence type="ECO:0000259" key="2">
    <source>
        <dbReference type="PROSITE" id="PS01148"/>
    </source>
</evidence>
<evidence type="ECO:0000313" key="3">
    <source>
        <dbReference type="EMBL" id="OOO62359.1"/>
    </source>
</evidence>
<name>A0A1S9IGB8_9CLOT</name>
<dbReference type="EMBL" id="MRAD01000006">
    <property type="protein sequence ID" value="OOO62359.1"/>
    <property type="molecule type" value="Genomic_DNA"/>
</dbReference>
<dbReference type="InterPro" id="IPR001455">
    <property type="entry name" value="TusA-like"/>
</dbReference>
<dbReference type="AlphaFoldDB" id="A0A1S9IGB8"/>
<dbReference type="Gene3D" id="3.30.110.40">
    <property type="entry name" value="TusA-like domain"/>
    <property type="match status" value="1"/>
</dbReference>
<dbReference type="Pfam" id="PF01206">
    <property type="entry name" value="TusA"/>
    <property type="match status" value="1"/>
</dbReference>
<gene>
    <name evidence="3" type="ORF">BS637_07810</name>
    <name evidence="4" type="ORF">BS638_03500</name>
</gene>
<dbReference type="RefSeq" id="WP_078024183.1">
    <property type="nucleotide sequence ID" value="NZ_JADPGM010000008.1"/>
</dbReference>
<evidence type="ECO:0000313" key="6">
    <source>
        <dbReference type="Proteomes" id="UP000190256"/>
    </source>
</evidence>
<dbReference type="PANTHER" id="PTHR33279">
    <property type="entry name" value="SULFUR CARRIER PROTEIN YEDF-RELATED"/>
    <property type="match status" value="1"/>
</dbReference>
<keyword evidence="5" id="KW-1185">Reference proteome</keyword>
<dbReference type="Proteomes" id="UP000190256">
    <property type="component" value="Unassembled WGS sequence"/>
</dbReference>
<reference evidence="4 6" key="1">
    <citation type="submission" date="2016-12" db="EMBL/GenBank/DDBJ databases">
        <title>Clostridium tepidum sp. nov., a close relative of Clostridium sporogenes and Clostridium botulinum Group I.</title>
        <authorList>
            <person name="Dobritsa A.P."/>
            <person name="Kutumbaka K.K."/>
            <person name="Werner K."/>
            <person name="Wiedmann M."/>
            <person name="Asmus A."/>
            <person name="Samadpour M."/>
        </authorList>
    </citation>
    <scope>NUCLEOTIDE SEQUENCE [LARGE SCALE GENOMIC DNA]</scope>
    <source>
        <strain evidence="4 6">IEH 97212</strain>
    </source>
</reference>
<reference evidence="3 5" key="2">
    <citation type="submission" date="2016-12" db="EMBL/GenBank/DDBJ databases">
        <title>Clostridium tepidum sp. nov., a close relative of Clostridium sporogenes and Clostridium botulinum Group I.</title>
        <authorList>
            <person name="Dobritsa A.P."/>
            <person name="Kutumbaka K."/>
            <person name="Werner K."/>
            <person name="Samadpour M."/>
        </authorList>
    </citation>
    <scope>NUCLEOTIDE SEQUENCE [LARGE SCALE GENOMIC DNA]</scope>
    <source>
        <strain evidence="3 5">PE</strain>
    </source>
</reference>